<evidence type="ECO:0000256" key="2">
    <source>
        <dbReference type="ARBA" id="ARBA00022801"/>
    </source>
</evidence>
<dbReference type="RefSeq" id="WP_126013825.1">
    <property type="nucleotide sequence ID" value="NZ_CP034437.1"/>
</dbReference>
<sequence length="346" mass="38243">MSKIQYPQLQSHSTIGVTAPSSGVDPSRYQWLEQTRERLGATGLQVQFGDTVWTQNKAKSAPAAKRAEEFNAMIQAADVDLIIPPWGGELLIELIDQVEYDKLPCKWVMGYSDLSVLLLAITLKTGIATAHGTNIVDLRGEETDELTAMWRPVLSTKAGGSVIQRSSSCYQKEWPMDSGPSVFKLTEPTTWRTLLTGGQQAEGKLRLEGRLLGGCIDVIRHLIGTPYGDVAAFREAYIPGEKLLWYLENCELNTADVRRSLVQMKLAGWFEHCSGIMFGRSPANRPVENYTIEDVYTDLADELGLPIVYDIDCGHVPPQLTLINGAFAEVEVDVDAGSGTVKQYFR</sequence>
<dbReference type="Pfam" id="PF02016">
    <property type="entry name" value="Peptidase_S66"/>
    <property type="match status" value="1"/>
</dbReference>
<accession>A0A3Q8X327</accession>
<dbReference type="InterPro" id="IPR040449">
    <property type="entry name" value="Peptidase_S66_N"/>
</dbReference>
<evidence type="ECO:0000256" key="1">
    <source>
        <dbReference type="ARBA" id="ARBA00010233"/>
    </source>
</evidence>
<protein>
    <submittedName>
        <fullName evidence="6">LD-carboxypeptidase</fullName>
    </submittedName>
</protein>
<feature type="active site" description="Charge relay system" evidence="3">
    <location>
        <position position="315"/>
    </location>
</feature>
<organism evidence="6 7">
    <name type="scientific">Paenibacillus albus</name>
    <dbReference type="NCBI Taxonomy" id="2495582"/>
    <lineage>
        <taxon>Bacteria</taxon>
        <taxon>Bacillati</taxon>
        <taxon>Bacillota</taxon>
        <taxon>Bacilli</taxon>
        <taxon>Bacillales</taxon>
        <taxon>Paenibacillaceae</taxon>
        <taxon>Paenibacillus</taxon>
    </lineage>
</organism>
<evidence type="ECO:0000313" key="7">
    <source>
        <dbReference type="Proteomes" id="UP000272528"/>
    </source>
</evidence>
<gene>
    <name evidence="6" type="ORF">EJC50_06455</name>
</gene>
<evidence type="ECO:0000259" key="5">
    <source>
        <dbReference type="Pfam" id="PF17676"/>
    </source>
</evidence>
<dbReference type="GO" id="GO:0004180">
    <property type="term" value="F:carboxypeptidase activity"/>
    <property type="evidence" value="ECO:0007669"/>
    <property type="project" value="UniProtKB-KW"/>
</dbReference>
<dbReference type="InterPro" id="IPR040921">
    <property type="entry name" value="Peptidase_S66C"/>
</dbReference>
<keyword evidence="7" id="KW-1185">Reference proteome</keyword>
<dbReference type="Gene3D" id="3.40.50.10740">
    <property type="entry name" value="Class I glutamine amidotransferase-like"/>
    <property type="match status" value="1"/>
</dbReference>
<name>A0A3Q8X327_9BACL</name>
<dbReference type="PANTHER" id="PTHR30237:SF5">
    <property type="entry name" value="CARBOXYPEPTIDASE VC_A0337-RELATED"/>
    <property type="match status" value="1"/>
</dbReference>
<dbReference type="InterPro" id="IPR027461">
    <property type="entry name" value="Carboxypeptidase_A_C_sf"/>
</dbReference>
<evidence type="ECO:0000259" key="4">
    <source>
        <dbReference type="Pfam" id="PF02016"/>
    </source>
</evidence>
<keyword evidence="2" id="KW-0378">Hydrolase</keyword>
<feature type="active site" description="Nucleophile" evidence="3">
    <location>
        <position position="112"/>
    </location>
</feature>
<comment type="similarity">
    <text evidence="1">Belongs to the peptidase S66 family.</text>
</comment>
<dbReference type="EMBL" id="CP034437">
    <property type="protein sequence ID" value="AZN39342.1"/>
    <property type="molecule type" value="Genomic_DNA"/>
</dbReference>
<dbReference type="AlphaFoldDB" id="A0A3Q8X327"/>
<feature type="domain" description="LD-carboxypeptidase C-terminal" evidence="5">
    <location>
        <begin position="208"/>
        <end position="330"/>
    </location>
</feature>
<dbReference type="Pfam" id="PF17676">
    <property type="entry name" value="Peptidase_S66C"/>
    <property type="match status" value="1"/>
</dbReference>
<reference evidence="7" key="1">
    <citation type="submission" date="2018-12" db="EMBL/GenBank/DDBJ databases">
        <title>Genome sequence of Peanibacillus sp.</title>
        <authorList>
            <person name="Subramani G."/>
            <person name="Srinivasan S."/>
            <person name="Kim M.K."/>
        </authorList>
    </citation>
    <scope>NUCLEOTIDE SEQUENCE [LARGE SCALE GENOMIC DNA]</scope>
    <source>
        <strain evidence="7">18JY67-1</strain>
    </source>
</reference>
<dbReference type="CDD" id="cd07062">
    <property type="entry name" value="Peptidase_S66_mccF_like"/>
    <property type="match status" value="1"/>
</dbReference>
<dbReference type="KEGG" id="palb:EJC50_06455"/>
<dbReference type="InterPro" id="IPR027478">
    <property type="entry name" value="LdcA_N"/>
</dbReference>
<proteinExistence type="inferred from homology"/>
<dbReference type="InterPro" id="IPR003507">
    <property type="entry name" value="S66_fam"/>
</dbReference>
<feature type="domain" description="LD-carboxypeptidase N-terminal" evidence="4">
    <location>
        <begin position="15"/>
        <end position="132"/>
    </location>
</feature>
<dbReference type="InterPro" id="IPR029062">
    <property type="entry name" value="Class_I_gatase-like"/>
</dbReference>
<dbReference type="PIRSF" id="PIRSF028757">
    <property type="entry name" value="LD-carboxypeptidase"/>
    <property type="match status" value="1"/>
</dbReference>
<dbReference type="Gene3D" id="3.50.30.60">
    <property type="entry name" value="LD-carboxypeptidase A C-terminal domain-like"/>
    <property type="match status" value="1"/>
</dbReference>
<dbReference type="SUPFAM" id="SSF141986">
    <property type="entry name" value="LD-carboxypeptidase A C-terminal domain-like"/>
    <property type="match status" value="1"/>
</dbReference>
<dbReference type="Proteomes" id="UP000272528">
    <property type="component" value="Chromosome"/>
</dbReference>
<evidence type="ECO:0000256" key="3">
    <source>
        <dbReference type="PIRSR" id="PIRSR028757-1"/>
    </source>
</evidence>
<keyword evidence="6" id="KW-0121">Carboxypeptidase</keyword>
<keyword evidence="6" id="KW-0645">Protease</keyword>
<dbReference type="PANTHER" id="PTHR30237">
    <property type="entry name" value="MURAMOYLTETRAPEPTIDE CARBOXYPEPTIDASE"/>
    <property type="match status" value="1"/>
</dbReference>
<dbReference type="OrthoDB" id="9807329at2"/>
<feature type="active site" description="Charge relay system" evidence="3">
    <location>
        <position position="248"/>
    </location>
</feature>
<evidence type="ECO:0000313" key="6">
    <source>
        <dbReference type="EMBL" id="AZN39342.1"/>
    </source>
</evidence>
<dbReference type="SUPFAM" id="SSF52317">
    <property type="entry name" value="Class I glutamine amidotransferase-like"/>
    <property type="match status" value="1"/>
</dbReference>